<evidence type="ECO:0000313" key="1">
    <source>
        <dbReference type="EMBL" id="SCU91616.1"/>
    </source>
</evidence>
<dbReference type="AlphaFoldDB" id="A0A1K0J0D9"/>
<dbReference type="RefSeq" id="WP_340528972.1">
    <property type="nucleotide sequence ID" value="NZ_FMSH01000455.1"/>
</dbReference>
<gene>
    <name evidence="1" type="ORF">CNECB9_5080014</name>
</gene>
<accession>A0A1K0J0D9</accession>
<proteinExistence type="predicted"/>
<protein>
    <recommendedName>
        <fullName evidence="2">DUF4435 domain-containing protein</fullName>
    </recommendedName>
</protein>
<evidence type="ECO:0008006" key="2">
    <source>
        <dbReference type="Google" id="ProtNLM"/>
    </source>
</evidence>
<dbReference type="EMBL" id="FMSH01000455">
    <property type="protein sequence ID" value="SCU91616.1"/>
    <property type="molecule type" value="Genomic_DNA"/>
</dbReference>
<sequence>MQGYSVAGYLNAVMRRTGKTMLVEGITDKSVLQRIKGDRNAKAGLDLPGAIDVAGLITGAEVKGIGKKEVVRTVLRQLAASPKMSAMASGKFGTLIDREWDGLTLDIELQNPWFAPTQGATNFTTVGHSVENYFFRLEPIAAFLKQFFSDHLTQQFFNELSRRFHSIIGFAVVYSLAVKNANAIGRADGIISREMIDWVDDLYIATPSLNDALLERRVDLTQNIYLLVNFGVQAYASRYKAAEPGHWLCHGHLGEQAIWSCVGHLAKEQGVSEGVAVQIERGLTDVRFRHCVDYLCRDANQMHEPLGTAVDWLTT</sequence>
<organism evidence="1">
    <name type="scientific">Cupriavidus necator</name>
    <name type="common">Alcaligenes eutrophus</name>
    <name type="synonym">Ralstonia eutropha</name>
    <dbReference type="NCBI Taxonomy" id="106590"/>
    <lineage>
        <taxon>Bacteria</taxon>
        <taxon>Pseudomonadati</taxon>
        <taxon>Pseudomonadota</taxon>
        <taxon>Betaproteobacteria</taxon>
        <taxon>Burkholderiales</taxon>
        <taxon>Burkholderiaceae</taxon>
        <taxon>Cupriavidus</taxon>
    </lineage>
</organism>
<reference evidence="1" key="1">
    <citation type="submission" date="2016-09" db="EMBL/GenBank/DDBJ databases">
        <authorList>
            <person name="Capua I."/>
            <person name="De Benedictis P."/>
            <person name="Joannis T."/>
            <person name="Lombin L.H."/>
            <person name="Cattoli G."/>
        </authorList>
    </citation>
    <scope>NUCLEOTIDE SEQUENCE</scope>
    <source>
        <strain evidence="1">B9</strain>
    </source>
</reference>
<name>A0A1K0J0D9_CUPNE</name>